<dbReference type="GO" id="GO:0006281">
    <property type="term" value="P:DNA repair"/>
    <property type="evidence" value="ECO:0007669"/>
    <property type="project" value="InterPro"/>
</dbReference>
<dbReference type="AlphaFoldDB" id="K1S375"/>
<dbReference type="Pfam" id="PF01330">
    <property type="entry name" value="RuvA_N"/>
    <property type="match status" value="1"/>
</dbReference>
<protein>
    <recommendedName>
        <fullName evidence="1">DNA helicase Holliday junction RuvA type domain-containing protein</fullName>
    </recommendedName>
</protein>
<dbReference type="GO" id="GO:0006310">
    <property type="term" value="P:DNA recombination"/>
    <property type="evidence" value="ECO:0007669"/>
    <property type="project" value="InterPro"/>
</dbReference>
<gene>
    <name evidence="2" type="ORF">OBE_13275</name>
</gene>
<name>K1S375_9ZZZZ</name>
<organism evidence="2">
    <name type="scientific">human gut metagenome</name>
    <dbReference type="NCBI Taxonomy" id="408170"/>
    <lineage>
        <taxon>unclassified sequences</taxon>
        <taxon>metagenomes</taxon>
        <taxon>organismal metagenomes</taxon>
    </lineage>
</organism>
<evidence type="ECO:0000313" key="2">
    <source>
        <dbReference type="EMBL" id="EKC52078.1"/>
    </source>
</evidence>
<dbReference type="SUPFAM" id="SSF50249">
    <property type="entry name" value="Nucleic acid-binding proteins"/>
    <property type="match status" value="1"/>
</dbReference>
<accession>K1S375</accession>
<evidence type="ECO:0000259" key="1">
    <source>
        <dbReference type="Pfam" id="PF01330"/>
    </source>
</evidence>
<reference evidence="2" key="1">
    <citation type="journal article" date="2013" name="Environ. Microbiol.">
        <title>Microbiota from the distal guts of lean and obese adolescents exhibit partial functional redundancy besides clear differences in community structure.</title>
        <authorList>
            <person name="Ferrer M."/>
            <person name="Ruiz A."/>
            <person name="Lanza F."/>
            <person name="Haange S.B."/>
            <person name="Oberbach A."/>
            <person name="Till H."/>
            <person name="Bargiela R."/>
            <person name="Campoy C."/>
            <person name="Segura M.T."/>
            <person name="Richter M."/>
            <person name="von Bergen M."/>
            <person name="Seifert J."/>
            <person name="Suarez A."/>
        </authorList>
    </citation>
    <scope>NUCLEOTIDE SEQUENCE</scope>
</reference>
<dbReference type="InterPro" id="IPR013849">
    <property type="entry name" value="DNA_helicase_Holl-junc_RuvA_I"/>
</dbReference>
<dbReference type="GO" id="GO:0005524">
    <property type="term" value="F:ATP binding"/>
    <property type="evidence" value="ECO:0007669"/>
    <property type="project" value="InterPro"/>
</dbReference>
<dbReference type="EMBL" id="AJWZ01009168">
    <property type="protein sequence ID" value="EKC52078.1"/>
    <property type="molecule type" value="Genomic_DNA"/>
</dbReference>
<dbReference type="GO" id="GO:0009378">
    <property type="term" value="F:four-way junction helicase activity"/>
    <property type="evidence" value="ECO:0007669"/>
    <property type="project" value="InterPro"/>
</dbReference>
<comment type="caution">
    <text evidence="2">The sequence shown here is derived from an EMBL/GenBank/DDBJ whole genome shotgun (WGS) entry which is preliminary data.</text>
</comment>
<dbReference type="InterPro" id="IPR012340">
    <property type="entry name" value="NA-bd_OB-fold"/>
</dbReference>
<feature type="domain" description="DNA helicase Holliday junction RuvA type" evidence="1">
    <location>
        <begin position="1"/>
        <end position="47"/>
    </location>
</feature>
<sequence>MISYISGVVEEIEKDKVVVDNNGIGYGIFASQSTLEQIGIGEQVKIYYIF</sequence>
<proteinExistence type="predicted"/>
<dbReference type="Gene3D" id="2.40.50.140">
    <property type="entry name" value="Nucleic acid-binding proteins"/>
    <property type="match status" value="1"/>
</dbReference>